<keyword evidence="2" id="KW-1185">Reference proteome</keyword>
<organism evidence="1 2">
    <name type="scientific">Flexivirga aerilata</name>
    <dbReference type="NCBI Taxonomy" id="1656889"/>
    <lineage>
        <taxon>Bacteria</taxon>
        <taxon>Bacillati</taxon>
        <taxon>Actinomycetota</taxon>
        <taxon>Actinomycetes</taxon>
        <taxon>Micrococcales</taxon>
        <taxon>Dermacoccaceae</taxon>
        <taxon>Flexivirga</taxon>
    </lineage>
</organism>
<comment type="caution">
    <text evidence="1">The sequence shown here is derived from an EMBL/GenBank/DDBJ whole genome shotgun (WGS) entry which is preliminary data.</text>
</comment>
<dbReference type="Proteomes" id="UP000557772">
    <property type="component" value="Unassembled WGS sequence"/>
</dbReference>
<dbReference type="AlphaFoldDB" id="A0A849ANG6"/>
<accession>A0A849ANG6</accession>
<reference evidence="1 2" key="1">
    <citation type="submission" date="2020-05" db="EMBL/GenBank/DDBJ databases">
        <title>Flexivirga sp. ID2601S isolated from air conditioner.</title>
        <authorList>
            <person name="Kim D.H."/>
        </authorList>
    </citation>
    <scope>NUCLEOTIDE SEQUENCE [LARGE SCALE GENOMIC DNA]</scope>
    <source>
        <strain evidence="1 2">ID2601S</strain>
    </source>
</reference>
<name>A0A849ANG6_9MICO</name>
<dbReference type="EMBL" id="JABENB010000003">
    <property type="protein sequence ID" value="NNG40941.1"/>
    <property type="molecule type" value="Genomic_DNA"/>
</dbReference>
<proteinExistence type="predicted"/>
<evidence type="ECO:0000313" key="2">
    <source>
        <dbReference type="Proteomes" id="UP000557772"/>
    </source>
</evidence>
<evidence type="ECO:0000313" key="1">
    <source>
        <dbReference type="EMBL" id="NNG40941.1"/>
    </source>
</evidence>
<protein>
    <submittedName>
        <fullName evidence="1">Uncharacterized protein</fullName>
    </submittedName>
</protein>
<sequence length="52" mass="5746">MSSLARELIDADEVDAFDAEIRRLAEPLAEDDGLLTLQLTSTVVWGELTRIS</sequence>
<dbReference type="RefSeq" id="WP_171157786.1">
    <property type="nucleotide sequence ID" value="NZ_JABENB010000003.1"/>
</dbReference>
<gene>
    <name evidence="1" type="ORF">HJ588_16910</name>
</gene>